<evidence type="ECO:0000313" key="3">
    <source>
        <dbReference type="Proteomes" id="UP000244527"/>
    </source>
</evidence>
<name>A0A2S1L8Y7_9FLAO</name>
<keyword evidence="3" id="KW-1185">Reference proteome</keyword>
<dbReference type="GO" id="GO:0005975">
    <property type="term" value="P:carbohydrate metabolic process"/>
    <property type="evidence" value="ECO:0007669"/>
    <property type="project" value="UniProtKB-ARBA"/>
</dbReference>
<proteinExistence type="predicted"/>
<dbReference type="Proteomes" id="UP000244527">
    <property type="component" value="Chromosome"/>
</dbReference>
<dbReference type="InterPro" id="IPR013320">
    <property type="entry name" value="ConA-like_dom_sf"/>
</dbReference>
<dbReference type="PROSITE" id="PS51257">
    <property type="entry name" value="PROKAR_LIPOPROTEIN"/>
    <property type="match status" value="1"/>
</dbReference>
<dbReference type="AlphaFoldDB" id="A0A2S1L8Y7"/>
<evidence type="ECO:0000313" key="2">
    <source>
        <dbReference type="EMBL" id="AWG20036.1"/>
    </source>
</evidence>
<dbReference type="GO" id="GO:0004553">
    <property type="term" value="F:hydrolase activity, hydrolyzing O-glycosyl compounds"/>
    <property type="evidence" value="ECO:0007669"/>
    <property type="project" value="UniProtKB-ARBA"/>
</dbReference>
<sequence length="474" mass="50546">MRTTGVKTNSIELNFKKTTALFLGVAFLSLFSCENQDVVEATTASVSEATSTNLTAKVISSGITVTDNGNDGNVAANAIDTDSDYATSRWASQGTGKYITLDLGATYSIDNVAIMWYQGTARKAYFKIMAGSTTSNLATVYDATSTGSNGTSTSETYSFTKVSARYVRIYCNGNSSSTWNSIIDVKVNDASSITTTPTTPTTTSTYPGVLLGINTSTWKVNSFTGAPGTSAVYVDDMSSKVSDISKYFDSNYFYASGSYAVFHAYSGMSTSTNSHNSRVELREMTTGAKSASWDGSSGTHTMTWTVNVDQLNKCDDYHTTSSDNVLYKGSAFGKVAVGQIHGPSTNSAGVAVDDIIRVQMVGAANATSGNAYLVIGGYIAENFLGNGKDYTVPNFTFKLDTDYTFTLKYTGGKVYLYNGTTLLFSQQMDTATDSNYFKAGCYLQATNGKSGVGKYVYDGTGAIVKIKNLSVTHN</sequence>
<dbReference type="EMBL" id="CP020918">
    <property type="protein sequence ID" value="AWG20036.1"/>
    <property type="molecule type" value="Genomic_DNA"/>
</dbReference>
<dbReference type="PROSITE" id="PS50022">
    <property type="entry name" value="FA58C_3"/>
    <property type="match status" value="1"/>
</dbReference>
<dbReference type="InterPro" id="IPR014895">
    <property type="entry name" value="Alginate_lyase_2"/>
</dbReference>
<dbReference type="OrthoDB" id="273319at2"/>
<dbReference type="SUPFAM" id="SSF49899">
    <property type="entry name" value="Concanavalin A-like lectins/glucanases"/>
    <property type="match status" value="1"/>
</dbReference>
<gene>
    <name evidence="2" type="ORF">FFWV33_00110</name>
</gene>
<dbReference type="SUPFAM" id="SSF49785">
    <property type="entry name" value="Galactose-binding domain-like"/>
    <property type="match status" value="1"/>
</dbReference>
<dbReference type="Gene3D" id="2.60.120.260">
    <property type="entry name" value="Galactose-binding domain-like"/>
    <property type="match status" value="1"/>
</dbReference>
<dbReference type="Pfam" id="PF22633">
    <property type="entry name" value="F5_F8_type_C_2"/>
    <property type="match status" value="1"/>
</dbReference>
<reference evidence="2 3" key="1">
    <citation type="submission" date="2017-04" db="EMBL/GenBank/DDBJ databases">
        <title>Compelte genome sequence of WV33.</title>
        <authorList>
            <person name="Lee P.C."/>
        </authorList>
    </citation>
    <scope>NUCLEOTIDE SEQUENCE [LARGE SCALE GENOMIC DNA]</scope>
    <source>
        <strain evidence="2 3">WV33</strain>
    </source>
</reference>
<dbReference type="KEGG" id="ffa:FFWV33_00110"/>
<dbReference type="InterPro" id="IPR000421">
    <property type="entry name" value="FA58C"/>
</dbReference>
<dbReference type="RefSeq" id="WP_108739005.1">
    <property type="nucleotide sequence ID" value="NZ_CP020918.1"/>
</dbReference>
<dbReference type="InterPro" id="IPR008979">
    <property type="entry name" value="Galactose-bd-like_sf"/>
</dbReference>
<evidence type="ECO:0000259" key="1">
    <source>
        <dbReference type="PROSITE" id="PS50022"/>
    </source>
</evidence>
<organism evidence="2 3">
    <name type="scientific">Flavobacterium faecale</name>
    <dbReference type="NCBI Taxonomy" id="1355330"/>
    <lineage>
        <taxon>Bacteria</taxon>
        <taxon>Pseudomonadati</taxon>
        <taxon>Bacteroidota</taxon>
        <taxon>Flavobacteriia</taxon>
        <taxon>Flavobacteriales</taxon>
        <taxon>Flavobacteriaceae</taxon>
        <taxon>Flavobacterium</taxon>
    </lineage>
</organism>
<feature type="domain" description="F5/8 type C" evidence="1">
    <location>
        <begin position="47"/>
        <end position="192"/>
    </location>
</feature>
<dbReference type="Pfam" id="PF08787">
    <property type="entry name" value="Alginate_lyase2"/>
    <property type="match status" value="1"/>
</dbReference>
<protein>
    <recommendedName>
        <fullName evidence="1">F5/8 type C domain-containing protein</fullName>
    </recommendedName>
</protein>
<dbReference type="Gene3D" id="2.60.120.200">
    <property type="match status" value="1"/>
</dbReference>
<accession>A0A2S1L8Y7</accession>